<evidence type="ECO:0000256" key="6">
    <source>
        <dbReference type="PROSITE-ProRule" id="PRU00047"/>
    </source>
</evidence>
<evidence type="ECO:0000256" key="7">
    <source>
        <dbReference type="SAM" id="MobiDB-lite"/>
    </source>
</evidence>
<keyword evidence="3 6" id="KW-0863">Zinc-finger</keyword>
<gene>
    <name evidence="11" type="ORF">LOD99_2240</name>
</gene>
<name>A0AAV7K491_9METZ</name>
<dbReference type="PROSITE" id="PS50089">
    <property type="entry name" value="ZF_RING_2"/>
    <property type="match status" value="1"/>
</dbReference>
<dbReference type="GO" id="GO:0003676">
    <property type="term" value="F:nucleic acid binding"/>
    <property type="evidence" value="ECO:0007669"/>
    <property type="project" value="InterPro"/>
</dbReference>
<accession>A0AAV7K491</accession>
<evidence type="ECO:0000313" key="12">
    <source>
        <dbReference type="Proteomes" id="UP001165289"/>
    </source>
</evidence>
<dbReference type="GO" id="GO:0006397">
    <property type="term" value="P:mRNA processing"/>
    <property type="evidence" value="ECO:0007669"/>
    <property type="project" value="InterPro"/>
</dbReference>
<dbReference type="GO" id="GO:0008270">
    <property type="term" value="F:zinc ion binding"/>
    <property type="evidence" value="ECO:0007669"/>
    <property type="project" value="UniProtKB-KW"/>
</dbReference>
<evidence type="ECO:0000313" key="11">
    <source>
        <dbReference type="EMBL" id="KAI6655405.1"/>
    </source>
</evidence>
<sequence>MSYESCIHFKFGNITTYSAVKFHGLDISLSDLKFKILLAKRMNNTQLEIVNAQNKKIYLEETEMIPRNTSVIVKRIPPPQTNHSSKVIIANQKKRAEKDIAERIQLSTIDVGNQEADLYKIEESEDYVMQKMMDQASLGFDLSSKQSVKINNIIRCYACGRLGHHKDKCLSYLKNSKSDNVHRKRPKGIPSTMLEIIPGESINQNCLKEGIYVNRKGDYVIPIVDKLAMEKRSKSTTKIGLSNVNSLHFIPTELKCNLCHKLFIDAVKIQCCGNSFCDECIRNFIIENNFRCPLQECGRGEILPDNLIPNIPLRKAVKLFRAEIAVEKYTSDIFSSDPSTIDVPSKDNFLSKIDDPKHTDSLCEISIVDPRVGTMPQYLHSYSFHNSTSKSVVATQLPVSNILDYSNANAQSISSTFTNDPHIPNEEFDQPSILISDKDVSTTISHSHLYPLLSEKEFYLQQSLYRKREELKGCCNEQFQVNILNPLPLGSSGEFIGPTIKNKDNFLQVNDSVEVLPLASSDQIESDFSTKFEQSYTLPMRSSISPVMEYAFAQSSKSLKSEKSGSPFHDSFLDSNSGKYLGESNMDSEFLPFASDYPLNKSETPPTNPVLRKLSFVPFLNNVSNSNNLLSHSLSSFTRKANSGVSSNNYNELSNVEPIVDYDNISISQHDSGKLSNQQFNYYENPLVSRTESSIFTPLPPNDQYLSKRCDYKSICSYAHQNRLQSTVKKVSPTTHITSIDLCSEEHSSKLTSTQIQRTYSPKSSQSSTDSSSELEDGQIVSSGSGSHCIQNRKKYYDCHKRLAVKSHRRFSDVPMASVYKSKEPICSNDHMKDKCIHGIRPMYERKTPDRIVVIKPSSNFIFQGKHKQRALFNKKKRSNSDFPSIPMVYRNYNRRKHSRLLMTKTDDQRIVEITTTKKFISRSKMSLLRDKRKRIGFVN</sequence>
<dbReference type="AlphaFoldDB" id="A0AAV7K491"/>
<dbReference type="GO" id="GO:0005634">
    <property type="term" value="C:nucleus"/>
    <property type="evidence" value="ECO:0007669"/>
    <property type="project" value="UniProtKB-SubCell"/>
</dbReference>
<feature type="domain" description="RING-type" evidence="8">
    <location>
        <begin position="256"/>
        <end position="296"/>
    </location>
</feature>
<dbReference type="EMBL" id="JAKMXF010000199">
    <property type="protein sequence ID" value="KAI6655405.1"/>
    <property type="molecule type" value="Genomic_DNA"/>
</dbReference>
<proteinExistence type="predicted"/>
<evidence type="ECO:0000256" key="1">
    <source>
        <dbReference type="ARBA" id="ARBA00004123"/>
    </source>
</evidence>
<dbReference type="InterPro" id="IPR014891">
    <property type="entry name" value="DWNN_domain"/>
</dbReference>
<evidence type="ECO:0000256" key="2">
    <source>
        <dbReference type="ARBA" id="ARBA00022723"/>
    </source>
</evidence>
<reference evidence="11 12" key="1">
    <citation type="journal article" date="2023" name="BMC Biol.">
        <title>The compact genome of the sponge Oopsacas minuta (Hexactinellida) is lacking key metazoan core genes.</title>
        <authorList>
            <person name="Santini S."/>
            <person name="Schenkelaars Q."/>
            <person name="Jourda C."/>
            <person name="Duchesne M."/>
            <person name="Belahbib H."/>
            <person name="Rocher C."/>
            <person name="Selva M."/>
            <person name="Riesgo A."/>
            <person name="Vervoort M."/>
            <person name="Leys S.P."/>
            <person name="Kodjabachian L."/>
            <person name="Le Bivic A."/>
            <person name="Borchiellini C."/>
            <person name="Claverie J.M."/>
            <person name="Renard E."/>
        </authorList>
    </citation>
    <scope>NUCLEOTIDE SEQUENCE [LARGE SCALE GENOMIC DNA]</scope>
    <source>
        <strain evidence="11">SPO-2</strain>
    </source>
</reference>
<dbReference type="Gene3D" id="3.10.20.90">
    <property type="entry name" value="Phosphatidylinositol 3-kinase Catalytic Subunit, Chain A, domain 1"/>
    <property type="match status" value="1"/>
</dbReference>
<dbReference type="InterPro" id="IPR013083">
    <property type="entry name" value="Znf_RING/FYVE/PHD"/>
</dbReference>
<dbReference type="InterPro" id="IPR033489">
    <property type="entry name" value="RBBP6"/>
</dbReference>
<keyword evidence="2" id="KW-0479">Metal-binding</keyword>
<dbReference type="GO" id="GO:0061630">
    <property type="term" value="F:ubiquitin protein ligase activity"/>
    <property type="evidence" value="ECO:0007669"/>
    <property type="project" value="InterPro"/>
</dbReference>
<feature type="compositionally biased region" description="Low complexity" evidence="7">
    <location>
        <begin position="761"/>
        <end position="772"/>
    </location>
</feature>
<feature type="domain" description="DWNN" evidence="10">
    <location>
        <begin position="7"/>
        <end position="77"/>
    </location>
</feature>
<dbReference type="PROSITE" id="PS51282">
    <property type="entry name" value="DWNN"/>
    <property type="match status" value="1"/>
</dbReference>
<comment type="caution">
    <text evidence="11">The sequence shown here is derived from an EMBL/GenBank/DDBJ whole genome shotgun (WGS) entry which is preliminary data.</text>
</comment>
<dbReference type="Proteomes" id="UP001165289">
    <property type="component" value="Unassembled WGS sequence"/>
</dbReference>
<evidence type="ECO:0000256" key="3">
    <source>
        <dbReference type="ARBA" id="ARBA00022771"/>
    </source>
</evidence>
<dbReference type="Pfam" id="PF08783">
    <property type="entry name" value="DWNN"/>
    <property type="match status" value="1"/>
</dbReference>
<keyword evidence="5" id="KW-0539">Nucleus</keyword>
<dbReference type="PROSITE" id="PS50158">
    <property type="entry name" value="ZF_CCHC"/>
    <property type="match status" value="1"/>
</dbReference>
<dbReference type="GO" id="GO:0006511">
    <property type="term" value="P:ubiquitin-dependent protein catabolic process"/>
    <property type="evidence" value="ECO:0007669"/>
    <property type="project" value="TreeGrafter"/>
</dbReference>
<keyword evidence="12" id="KW-1185">Reference proteome</keyword>
<protein>
    <submittedName>
        <fullName evidence="11">Uncharacterized protein</fullName>
    </submittedName>
</protein>
<dbReference type="InterPro" id="IPR001841">
    <property type="entry name" value="Znf_RING"/>
</dbReference>
<organism evidence="11 12">
    <name type="scientific">Oopsacas minuta</name>
    <dbReference type="NCBI Taxonomy" id="111878"/>
    <lineage>
        <taxon>Eukaryota</taxon>
        <taxon>Metazoa</taxon>
        <taxon>Porifera</taxon>
        <taxon>Hexactinellida</taxon>
        <taxon>Hexasterophora</taxon>
        <taxon>Lyssacinosida</taxon>
        <taxon>Leucopsacidae</taxon>
        <taxon>Oopsacas</taxon>
    </lineage>
</organism>
<evidence type="ECO:0000256" key="5">
    <source>
        <dbReference type="ARBA" id="ARBA00023242"/>
    </source>
</evidence>
<dbReference type="InterPro" id="IPR001878">
    <property type="entry name" value="Znf_CCHC"/>
</dbReference>
<dbReference type="CDD" id="cd16620">
    <property type="entry name" value="vRING-HC-C4C4_RBBP6"/>
    <property type="match status" value="1"/>
</dbReference>
<dbReference type="PANTHER" id="PTHR15439">
    <property type="entry name" value="RETINOBLASTOMA-BINDING PROTEIN 6"/>
    <property type="match status" value="1"/>
</dbReference>
<feature type="region of interest" description="Disordered" evidence="7">
    <location>
        <begin position="753"/>
        <end position="789"/>
    </location>
</feature>
<feature type="domain" description="CCHC-type" evidence="9">
    <location>
        <begin position="155"/>
        <end position="169"/>
    </location>
</feature>
<dbReference type="Gene3D" id="3.30.40.10">
    <property type="entry name" value="Zinc/RING finger domain, C3HC4 (zinc finger)"/>
    <property type="match status" value="1"/>
</dbReference>
<feature type="compositionally biased region" description="Polar residues" evidence="7">
    <location>
        <begin position="780"/>
        <end position="789"/>
    </location>
</feature>
<evidence type="ECO:0000256" key="4">
    <source>
        <dbReference type="ARBA" id="ARBA00022833"/>
    </source>
</evidence>
<keyword evidence="4" id="KW-0862">Zinc</keyword>
<dbReference type="SMART" id="SM01180">
    <property type="entry name" value="DWNN"/>
    <property type="match status" value="1"/>
</dbReference>
<evidence type="ECO:0000259" key="9">
    <source>
        <dbReference type="PROSITE" id="PS50158"/>
    </source>
</evidence>
<dbReference type="SUPFAM" id="SSF57850">
    <property type="entry name" value="RING/U-box"/>
    <property type="match status" value="1"/>
</dbReference>
<dbReference type="GO" id="GO:0016567">
    <property type="term" value="P:protein ubiquitination"/>
    <property type="evidence" value="ECO:0007669"/>
    <property type="project" value="InterPro"/>
</dbReference>
<dbReference type="PANTHER" id="PTHR15439:SF0">
    <property type="entry name" value="CELL DIVISION CYCLE AND APOPTOSIS REGULATOR PROTEIN 1-RELATED"/>
    <property type="match status" value="1"/>
</dbReference>
<comment type="subcellular location">
    <subcellularLocation>
        <location evidence="1">Nucleus</location>
    </subcellularLocation>
</comment>
<evidence type="ECO:0000259" key="10">
    <source>
        <dbReference type="PROSITE" id="PS51282"/>
    </source>
</evidence>
<evidence type="ECO:0000259" key="8">
    <source>
        <dbReference type="PROSITE" id="PS50089"/>
    </source>
</evidence>